<proteinExistence type="predicted"/>
<accession>A0A4D6MRC0</accession>
<dbReference type="EMBL" id="CP039352">
    <property type="protein sequence ID" value="QCE03963.1"/>
    <property type="molecule type" value="Genomic_DNA"/>
</dbReference>
<evidence type="ECO:0000313" key="4">
    <source>
        <dbReference type="Proteomes" id="UP000501690"/>
    </source>
</evidence>
<sequence length="101" mass="11412">MTLAQGSSPPPRRELDKEYSSPCAISLRRDPFRLSETSARSKHVLVIWVTTRAESPGRTSAHLAWARQARLGETISVRDYSHLHNAYTHTPNRDSNQFGHS</sequence>
<evidence type="ECO:0000256" key="1">
    <source>
        <dbReference type="SAM" id="MobiDB-lite"/>
    </source>
</evidence>
<reference evidence="3 4" key="1">
    <citation type="submission" date="2019-04" db="EMBL/GenBank/DDBJ databases">
        <title>An improved genome assembly and genetic linkage map for asparagus bean, Vigna unguiculata ssp. sesquipedialis.</title>
        <authorList>
            <person name="Xia Q."/>
            <person name="Zhang R."/>
            <person name="Dong Y."/>
        </authorList>
    </citation>
    <scope>NUCLEOTIDE SEQUENCE [LARGE SCALE GENOMIC DNA]</scope>
    <source>
        <tissue evidence="3">Leaf</tissue>
    </source>
</reference>
<gene>
    <name evidence="2" type="ORF">DEO72_LG8g1994</name>
    <name evidence="3" type="ORF">DEO72_LG8g1995</name>
</gene>
<dbReference type="EMBL" id="CP039352">
    <property type="protein sequence ID" value="QCE03962.1"/>
    <property type="molecule type" value="Genomic_DNA"/>
</dbReference>
<feature type="region of interest" description="Disordered" evidence="1">
    <location>
        <begin position="1"/>
        <end position="20"/>
    </location>
</feature>
<dbReference type="Proteomes" id="UP000501690">
    <property type="component" value="Linkage Group LG8"/>
</dbReference>
<protein>
    <submittedName>
        <fullName evidence="3">Uncharacterized protein</fullName>
    </submittedName>
</protein>
<name>A0A4D6MRC0_VIGUN</name>
<keyword evidence="4" id="KW-1185">Reference proteome</keyword>
<evidence type="ECO:0000313" key="2">
    <source>
        <dbReference type="EMBL" id="QCE03962.1"/>
    </source>
</evidence>
<evidence type="ECO:0000313" key="3">
    <source>
        <dbReference type="EMBL" id="QCE03963.1"/>
    </source>
</evidence>
<organism evidence="3 4">
    <name type="scientific">Vigna unguiculata</name>
    <name type="common">Cowpea</name>
    <dbReference type="NCBI Taxonomy" id="3917"/>
    <lineage>
        <taxon>Eukaryota</taxon>
        <taxon>Viridiplantae</taxon>
        <taxon>Streptophyta</taxon>
        <taxon>Embryophyta</taxon>
        <taxon>Tracheophyta</taxon>
        <taxon>Spermatophyta</taxon>
        <taxon>Magnoliopsida</taxon>
        <taxon>eudicotyledons</taxon>
        <taxon>Gunneridae</taxon>
        <taxon>Pentapetalae</taxon>
        <taxon>rosids</taxon>
        <taxon>fabids</taxon>
        <taxon>Fabales</taxon>
        <taxon>Fabaceae</taxon>
        <taxon>Papilionoideae</taxon>
        <taxon>50 kb inversion clade</taxon>
        <taxon>NPAAA clade</taxon>
        <taxon>indigoferoid/millettioid clade</taxon>
        <taxon>Phaseoleae</taxon>
        <taxon>Vigna</taxon>
    </lineage>
</organism>
<dbReference type="AlphaFoldDB" id="A0A4D6MRC0"/>